<evidence type="ECO:0000313" key="1">
    <source>
        <dbReference type="EMBL" id="KAJ8443975.1"/>
    </source>
</evidence>
<organism evidence="1 2">
    <name type="scientific">Carnegiea gigantea</name>
    <dbReference type="NCBI Taxonomy" id="171969"/>
    <lineage>
        <taxon>Eukaryota</taxon>
        <taxon>Viridiplantae</taxon>
        <taxon>Streptophyta</taxon>
        <taxon>Embryophyta</taxon>
        <taxon>Tracheophyta</taxon>
        <taxon>Spermatophyta</taxon>
        <taxon>Magnoliopsida</taxon>
        <taxon>eudicotyledons</taxon>
        <taxon>Gunneridae</taxon>
        <taxon>Pentapetalae</taxon>
        <taxon>Caryophyllales</taxon>
        <taxon>Cactineae</taxon>
        <taxon>Cactaceae</taxon>
        <taxon>Cactoideae</taxon>
        <taxon>Echinocereeae</taxon>
        <taxon>Carnegiea</taxon>
    </lineage>
</organism>
<dbReference type="AlphaFoldDB" id="A0A9Q1KI42"/>
<dbReference type="OrthoDB" id="1715569at2759"/>
<name>A0A9Q1KI42_9CARY</name>
<keyword evidence="2" id="KW-1185">Reference proteome</keyword>
<evidence type="ECO:0000313" key="2">
    <source>
        <dbReference type="Proteomes" id="UP001153076"/>
    </source>
</evidence>
<gene>
    <name evidence="1" type="ORF">Cgig2_020821</name>
</gene>
<dbReference type="Proteomes" id="UP001153076">
    <property type="component" value="Unassembled WGS sequence"/>
</dbReference>
<proteinExistence type="predicted"/>
<reference evidence="1" key="1">
    <citation type="submission" date="2022-04" db="EMBL/GenBank/DDBJ databases">
        <title>Carnegiea gigantea Genome sequencing and assembly v2.</title>
        <authorList>
            <person name="Copetti D."/>
            <person name="Sanderson M.J."/>
            <person name="Burquez A."/>
            <person name="Wojciechowski M.F."/>
        </authorList>
    </citation>
    <scope>NUCLEOTIDE SEQUENCE</scope>
    <source>
        <strain evidence="1">SGP5-SGP5p</strain>
        <tissue evidence="1">Aerial part</tissue>
    </source>
</reference>
<sequence>MKGLEADMISLKRHPLQILGWGGRIACTSSTRSASYSKINGQATPQDCCQAGSLLIKRLVWRIRSRLKQYYLRRMKGGIKITGHGLGYRGGAVVSLNIGLSSASCELTQVSWSKDLGDLCPTTIEGTAWGWFHRSTATSYSCQWKDNKLVPVGPDSAWLAEISIGSSPLVSWRAVQLCRARGGTVIRSFELRSSQMITYEFDPLCVTFVFKSGPYYAITSFYSKPGDQVNMDALPAFADPDKHLSVKCKPIEMDSAIELCNLQEKQLTMRGMREAGFTEQRLPPAPASGKDNGLVPPGLISTWVAEIC</sequence>
<protein>
    <submittedName>
        <fullName evidence="1">Uncharacterized protein</fullName>
    </submittedName>
</protein>
<dbReference type="EMBL" id="JAKOGI010000109">
    <property type="protein sequence ID" value="KAJ8443975.1"/>
    <property type="molecule type" value="Genomic_DNA"/>
</dbReference>
<comment type="caution">
    <text evidence="1">The sequence shown here is derived from an EMBL/GenBank/DDBJ whole genome shotgun (WGS) entry which is preliminary data.</text>
</comment>
<dbReference type="AntiFam" id="ANF00038">
    <property type="entry name" value="Overlaps SRP RNA, same strand"/>
</dbReference>
<accession>A0A9Q1KI42</accession>